<reference evidence="1" key="1">
    <citation type="submission" date="2014-11" db="EMBL/GenBank/DDBJ databases">
        <authorList>
            <person name="Amaro Gonzalez C."/>
        </authorList>
    </citation>
    <scope>NUCLEOTIDE SEQUENCE</scope>
</reference>
<sequence length="49" mass="5712">MQPQLIPTMTLMERHTTWATRTLVEVCDIPPLSHSLSVKFHVCTMNFRL</sequence>
<name>A0A0E9WNI9_ANGAN</name>
<organism evidence="1">
    <name type="scientific">Anguilla anguilla</name>
    <name type="common">European freshwater eel</name>
    <name type="synonym">Muraena anguilla</name>
    <dbReference type="NCBI Taxonomy" id="7936"/>
    <lineage>
        <taxon>Eukaryota</taxon>
        <taxon>Metazoa</taxon>
        <taxon>Chordata</taxon>
        <taxon>Craniata</taxon>
        <taxon>Vertebrata</taxon>
        <taxon>Euteleostomi</taxon>
        <taxon>Actinopterygii</taxon>
        <taxon>Neopterygii</taxon>
        <taxon>Teleostei</taxon>
        <taxon>Anguilliformes</taxon>
        <taxon>Anguillidae</taxon>
        <taxon>Anguilla</taxon>
    </lineage>
</organism>
<proteinExistence type="predicted"/>
<dbReference type="AlphaFoldDB" id="A0A0E9WNI9"/>
<protein>
    <submittedName>
        <fullName evidence="1">Uncharacterized protein</fullName>
    </submittedName>
</protein>
<accession>A0A0E9WNI9</accession>
<dbReference type="EMBL" id="GBXM01016603">
    <property type="protein sequence ID" value="JAH91974.1"/>
    <property type="molecule type" value="Transcribed_RNA"/>
</dbReference>
<reference evidence="1" key="2">
    <citation type="journal article" date="2015" name="Fish Shellfish Immunol.">
        <title>Early steps in the European eel (Anguilla anguilla)-Vibrio vulnificus interaction in the gills: Role of the RtxA13 toxin.</title>
        <authorList>
            <person name="Callol A."/>
            <person name="Pajuelo D."/>
            <person name="Ebbesson L."/>
            <person name="Teles M."/>
            <person name="MacKenzie S."/>
            <person name="Amaro C."/>
        </authorList>
    </citation>
    <scope>NUCLEOTIDE SEQUENCE</scope>
</reference>
<evidence type="ECO:0000313" key="1">
    <source>
        <dbReference type="EMBL" id="JAH91974.1"/>
    </source>
</evidence>